<dbReference type="CDD" id="cd16413">
    <property type="entry name" value="DGQHR_domain"/>
    <property type="match status" value="1"/>
</dbReference>
<evidence type="ECO:0000313" key="3">
    <source>
        <dbReference type="Proteomes" id="UP000219452"/>
    </source>
</evidence>
<keyword evidence="3" id="KW-1185">Reference proteome</keyword>
<dbReference type="InterPro" id="IPR017601">
    <property type="entry name" value="DGQHR-contain_dom"/>
</dbReference>
<dbReference type="EMBL" id="OCNH01000002">
    <property type="protein sequence ID" value="SOD88953.1"/>
    <property type="molecule type" value="Genomic_DNA"/>
</dbReference>
<dbReference type="OrthoDB" id="9789139at2"/>
<dbReference type="InterPro" id="IPR017642">
    <property type="entry name" value="DNA_S_mod_DndB"/>
</dbReference>
<evidence type="ECO:0000313" key="2">
    <source>
        <dbReference type="EMBL" id="SOD88953.1"/>
    </source>
</evidence>
<dbReference type="NCBIfam" id="TIGR03187">
    <property type="entry name" value="DGQHR"/>
    <property type="match status" value="1"/>
</dbReference>
<gene>
    <name evidence="2" type="ORF">SAMN06269250_2901</name>
</gene>
<dbReference type="RefSeq" id="WP_097126508.1">
    <property type="nucleotide sequence ID" value="NZ_OCNH01000002.1"/>
</dbReference>
<feature type="coiled-coil region" evidence="1">
    <location>
        <begin position="133"/>
        <end position="160"/>
    </location>
</feature>
<name>A0A286G0D0_9BACT</name>
<dbReference type="Proteomes" id="UP000219452">
    <property type="component" value="Unassembled WGS sequence"/>
</dbReference>
<evidence type="ECO:0000256" key="1">
    <source>
        <dbReference type="SAM" id="Coils"/>
    </source>
</evidence>
<keyword evidence="1" id="KW-0175">Coiled coil</keyword>
<reference evidence="3" key="1">
    <citation type="submission" date="2017-09" db="EMBL/GenBank/DDBJ databases">
        <authorList>
            <person name="Varghese N."/>
            <person name="Submissions S."/>
        </authorList>
    </citation>
    <scope>NUCLEOTIDE SEQUENCE [LARGE SCALE GENOMIC DNA]</scope>
    <source>
        <strain evidence="3">DSM 29961</strain>
    </source>
</reference>
<dbReference type="AlphaFoldDB" id="A0A286G0D0"/>
<protein>
    <submittedName>
        <fullName evidence="2">DGQHR domain-containing protein</fullName>
    </submittedName>
</protein>
<organism evidence="2 3">
    <name type="scientific">Spirosoma fluviale</name>
    <dbReference type="NCBI Taxonomy" id="1597977"/>
    <lineage>
        <taxon>Bacteria</taxon>
        <taxon>Pseudomonadati</taxon>
        <taxon>Bacteroidota</taxon>
        <taxon>Cytophagia</taxon>
        <taxon>Cytophagales</taxon>
        <taxon>Cytophagaceae</taxon>
        <taxon>Spirosoma</taxon>
    </lineage>
</organism>
<sequence>MIKDNIITAQRVKQNNQEFLISIFTIGQILTFTRYTERLIVYYDENNIPEYNPQIQRKVENIRVEKIADFLIEDSDALFPTNIVLSIPSPVIESIENIDESTVKVILDRSVFSEVKKVNGDIYLTIIDGQHRIRGIERAIERISQEIAELQKKYEVSLKIDIEKALERKKLQLMNLLNINLLVSFFIDPTLEFQAMIFSTINRTQKTVPAGLVSSLFGLTDKDTPQKTSLEIVLALNSFKSSPFYNRIKLYGGRYERNQSPPLTQAAMVKSLIELICTSIRESERDRFRDRKELSINVNPSLPFRFYYATNNDQFITDILFSFFSAVRNTFLRNGVILWNFEDNTKPQNILQTTVGYQALLSLLVDILAVEKLDNRRDKISTYEEYLGKCVSVDFADQQRYPFTSRSAKVFYYDLSLLIWPPKSSSDDRVKRLRELLDKN</sequence>
<accession>A0A286G0D0</accession>
<proteinExistence type="predicted"/>
<dbReference type="Pfam" id="PF14072">
    <property type="entry name" value="DndB"/>
    <property type="match status" value="1"/>
</dbReference>